<name>A0A177B727_9BILA</name>
<feature type="transmembrane region" description="Helical" evidence="7">
    <location>
        <begin position="693"/>
        <end position="712"/>
    </location>
</feature>
<dbReference type="Pfam" id="PF12832">
    <property type="entry name" value="MFS_1_like"/>
    <property type="match status" value="1"/>
</dbReference>
<feature type="compositionally biased region" description="Basic and acidic residues" evidence="6">
    <location>
        <begin position="476"/>
        <end position="486"/>
    </location>
</feature>
<keyword evidence="10" id="KW-1185">Reference proteome</keyword>
<evidence type="ECO:0000256" key="6">
    <source>
        <dbReference type="SAM" id="MobiDB-lite"/>
    </source>
</evidence>
<evidence type="ECO:0000256" key="1">
    <source>
        <dbReference type="ARBA" id="ARBA00004141"/>
    </source>
</evidence>
<reference evidence="9 10" key="1">
    <citation type="submission" date="2016-04" db="EMBL/GenBank/DDBJ databases">
        <title>The genome of Intoshia linei affirms orthonectids as highly simplified spiralians.</title>
        <authorList>
            <person name="Mikhailov K.V."/>
            <person name="Slusarev G.S."/>
            <person name="Nikitin M.A."/>
            <person name="Logacheva M.D."/>
            <person name="Penin A."/>
            <person name="Aleoshin V."/>
            <person name="Panchin Y.V."/>
        </authorList>
    </citation>
    <scope>NUCLEOTIDE SEQUENCE [LARGE SCALE GENOMIC DNA]</scope>
    <source>
        <strain evidence="9">Intl2013</strain>
        <tissue evidence="9">Whole animal</tissue>
    </source>
</reference>
<keyword evidence="4 7" id="KW-1133">Transmembrane helix</keyword>
<accession>A0A177B727</accession>
<keyword evidence="3 7" id="KW-0812">Transmembrane</keyword>
<comment type="subcellular location">
    <subcellularLocation>
        <location evidence="1">Membrane</location>
        <topology evidence="1">Multi-pass membrane protein</topology>
    </subcellularLocation>
</comment>
<dbReference type="AlphaFoldDB" id="A0A177B727"/>
<feature type="compositionally biased region" description="Polar residues" evidence="6">
    <location>
        <begin position="462"/>
        <end position="475"/>
    </location>
</feature>
<feature type="transmembrane region" description="Helical" evidence="7">
    <location>
        <begin position="593"/>
        <end position="614"/>
    </location>
</feature>
<feature type="region of interest" description="Disordered" evidence="6">
    <location>
        <begin position="462"/>
        <end position="490"/>
    </location>
</feature>
<gene>
    <name evidence="9" type="ORF">A3Q56_02157</name>
</gene>
<feature type="domain" description="Major facilitator superfamily associated" evidence="8">
    <location>
        <begin position="40"/>
        <end position="718"/>
    </location>
</feature>
<feature type="transmembrane region" description="Helical" evidence="7">
    <location>
        <begin position="42"/>
        <end position="62"/>
    </location>
</feature>
<feature type="transmembrane region" description="Helical" evidence="7">
    <location>
        <begin position="718"/>
        <end position="737"/>
    </location>
</feature>
<feature type="transmembrane region" description="Helical" evidence="7">
    <location>
        <begin position="102"/>
        <end position="121"/>
    </location>
</feature>
<evidence type="ECO:0000256" key="3">
    <source>
        <dbReference type="ARBA" id="ARBA00022692"/>
    </source>
</evidence>
<dbReference type="PANTHER" id="PTHR16172">
    <property type="entry name" value="MAJOR FACILITATOR SUPERFAMILY DOMAIN-CONTAINING PROTEIN 6-LIKE"/>
    <property type="match status" value="1"/>
</dbReference>
<comment type="similarity">
    <text evidence="2">Belongs to the major facilitator superfamily. MFSD6 family.</text>
</comment>
<dbReference type="InterPro" id="IPR051717">
    <property type="entry name" value="MFS_MFSD6"/>
</dbReference>
<dbReference type="SUPFAM" id="SSF103473">
    <property type="entry name" value="MFS general substrate transporter"/>
    <property type="match status" value="2"/>
</dbReference>
<dbReference type="Proteomes" id="UP000078046">
    <property type="component" value="Unassembled WGS sequence"/>
</dbReference>
<feature type="transmembrane region" description="Helical" evidence="7">
    <location>
        <begin position="338"/>
        <end position="358"/>
    </location>
</feature>
<evidence type="ECO:0000256" key="7">
    <source>
        <dbReference type="SAM" id="Phobius"/>
    </source>
</evidence>
<keyword evidence="5 7" id="KW-0472">Membrane</keyword>
<dbReference type="PANTHER" id="PTHR16172:SF2">
    <property type="entry name" value="MAJOR FACILITATOR SUPERFAMILY DOMAIN-CONTAINING PROTEIN 6"/>
    <property type="match status" value="1"/>
</dbReference>
<evidence type="ECO:0000256" key="5">
    <source>
        <dbReference type="ARBA" id="ARBA00023136"/>
    </source>
</evidence>
<comment type="caution">
    <text evidence="9">The sequence shown here is derived from an EMBL/GenBank/DDBJ whole genome shotgun (WGS) entry which is preliminary data.</text>
</comment>
<proteinExistence type="inferred from homology"/>
<dbReference type="Gene3D" id="1.20.1250.20">
    <property type="entry name" value="MFS general substrate transporter like domains"/>
    <property type="match status" value="2"/>
</dbReference>
<evidence type="ECO:0000256" key="4">
    <source>
        <dbReference type="ARBA" id="ARBA00022989"/>
    </source>
</evidence>
<feature type="transmembrane region" description="Helical" evidence="7">
    <location>
        <begin position="654"/>
        <end position="672"/>
    </location>
</feature>
<dbReference type="EMBL" id="LWCA01000188">
    <property type="protein sequence ID" value="OAF70097.1"/>
    <property type="molecule type" value="Genomic_DNA"/>
</dbReference>
<feature type="transmembrane region" description="Helical" evidence="7">
    <location>
        <begin position="562"/>
        <end position="587"/>
    </location>
</feature>
<evidence type="ECO:0000313" key="10">
    <source>
        <dbReference type="Proteomes" id="UP000078046"/>
    </source>
</evidence>
<evidence type="ECO:0000259" key="8">
    <source>
        <dbReference type="Pfam" id="PF12832"/>
    </source>
</evidence>
<dbReference type="OrthoDB" id="5989317at2759"/>
<organism evidence="9 10">
    <name type="scientific">Intoshia linei</name>
    <dbReference type="NCBI Taxonomy" id="1819745"/>
    <lineage>
        <taxon>Eukaryota</taxon>
        <taxon>Metazoa</taxon>
        <taxon>Spiralia</taxon>
        <taxon>Lophotrochozoa</taxon>
        <taxon>Mesozoa</taxon>
        <taxon>Orthonectida</taxon>
        <taxon>Rhopaluridae</taxon>
        <taxon>Intoshia</taxon>
    </lineage>
</organism>
<feature type="transmembrane region" description="Helical" evidence="7">
    <location>
        <begin position="416"/>
        <end position="434"/>
    </location>
</feature>
<dbReference type="GO" id="GO:0016020">
    <property type="term" value="C:membrane"/>
    <property type="evidence" value="ECO:0007669"/>
    <property type="project" value="UniProtKB-SubCell"/>
</dbReference>
<dbReference type="InterPro" id="IPR036259">
    <property type="entry name" value="MFS_trans_sf"/>
</dbReference>
<protein>
    <recommendedName>
        <fullName evidence="8">Major facilitator superfamily associated domain-containing protein</fullName>
    </recommendedName>
</protein>
<sequence length="809" mass="91272">MYDPTTPPVYGNNLKSSKPSQTGLLCSAVVKHIRNPLVLCKMFYFCFFASFGCLFPLVGIYFKQLGLSAAQTGTLIGLRPIFEFICTPIWSKISERYDCKKFLLIMSLISWLAFTISISAVQPPPSYCLSYNGSAVIIIPAFMNKDFVVKGVEDVKKIHKNAFSTTAISTKYPNSSFTYKINTAQSVPINIIGKDFGNNNASTVNNKTYLNNTTPQPTNKTTIIPTTNVTTTAIRILANSSTFSSTLLTQPLKITTLPSNKTTNKTLHKKQYIIYTYDKYKLVNETHINMQRVGISPIRLSIYTVANLEEMAESNNSGLITPSFSSIVYRYSNVSSSFLLLLIIMIVAEIFSSPSILLSDMATLELFNYDITIYSKQRIFGSIGWAAAMFIGGVALEKSQYFNNHPCGESQVGEHNYTVSFILFSIMMVLTIIISTQLKFPSDSNWLSNLFEKLTNYINTKPLNTQNRNNESYATENRKSHGENKENAQSAYQDGHIVANEYEIFDCDESDYKTNENNNTQHYQNQPKNNDTFTYHAFSTGDITLMQLVHVMKLYGTNVVSVVYMIMIWYTGVGFGMIFTFLFWHLQDIRGNTILFGIISVINHISEVVAVRFIHYFTKLGQQKTLALGLCINFIRFIFISLITNPWWVLLVEGFQGITHVAVWISCCSYLLKAFNRQQKPTAQFILHTLYNGVGRGCGGVFGGLLISYYGSIYVFRVYATGCLILGILLTGGIFFLKSFFIKFEMLFDENDNKEETIHFAPVGVPINPLSMGQRCRSDEDIKDTTYKSIDVHDQDTETNKYSALLDLM</sequence>
<dbReference type="InterPro" id="IPR024989">
    <property type="entry name" value="MFS_assoc_dom"/>
</dbReference>
<feature type="transmembrane region" description="Helical" evidence="7">
    <location>
        <begin position="379"/>
        <end position="396"/>
    </location>
</feature>
<feature type="transmembrane region" description="Helical" evidence="7">
    <location>
        <begin position="626"/>
        <end position="648"/>
    </location>
</feature>
<evidence type="ECO:0000256" key="2">
    <source>
        <dbReference type="ARBA" id="ARBA00005241"/>
    </source>
</evidence>
<evidence type="ECO:0000313" key="9">
    <source>
        <dbReference type="EMBL" id="OAF70097.1"/>
    </source>
</evidence>